<reference evidence="2 3" key="1">
    <citation type="submission" date="2017-11" db="EMBL/GenBank/DDBJ databases">
        <title>Complete genome sequence of Spiroplasma clarkii CN-5 (DSM 19994).</title>
        <authorList>
            <person name="Tsai Y.-M."/>
            <person name="Chang A."/>
            <person name="Lo W.-S."/>
            <person name="Kuo C.-H."/>
        </authorList>
    </citation>
    <scope>NUCLEOTIDE SEQUENCE [LARGE SCALE GENOMIC DNA]</scope>
    <source>
        <strain evidence="2 3">CN-5</strain>
    </source>
</reference>
<keyword evidence="1" id="KW-0472">Membrane</keyword>
<evidence type="ECO:0000313" key="3">
    <source>
        <dbReference type="Proteomes" id="UP000231179"/>
    </source>
</evidence>
<dbReference type="InterPro" id="IPR017850">
    <property type="entry name" value="Alkaline_phosphatase_core_sf"/>
</dbReference>
<dbReference type="AlphaFoldDB" id="A0A2K8KQ74"/>
<accession>A0A2K8KQ74</accession>
<gene>
    <name evidence="2" type="ORF">SCLAR_v1c11760</name>
</gene>
<evidence type="ECO:0008006" key="4">
    <source>
        <dbReference type="Google" id="ProtNLM"/>
    </source>
</evidence>
<feature type="transmembrane region" description="Helical" evidence="1">
    <location>
        <begin position="12"/>
        <end position="35"/>
    </location>
</feature>
<protein>
    <recommendedName>
        <fullName evidence="4">Sulfatase N-terminal domain-containing protein</fullName>
    </recommendedName>
</protein>
<dbReference type="Proteomes" id="UP000231179">
    <property type="component" value="Chromosome"/>
</dbReference>
<dbReference type="Gene3D" id="3.40.720.10">
    <property type="entry name" value="Alkaline Phosphatase, subunit A"/>
    <property type="match status" value="1"/>
</dbReference>
<evidence type="ECO:0000313" key="2">
    <source>
        <dbReference type="EMBL" id="ATX71476.1"/>
    </source>
</evidence>
<keyword evidence="1" id="KW-1133">Transmembrane helix</keyword>
<evidence type="ECO:0000256" key="1">
    <source>
        <dbReference type="SAM" id="Phobius"/>
    </source>
</evidence>
<keyword evidence="3" id="KW-1185">Reference proteome</keyword>
<sequence length="322" mass="38406">MKRFNFKLKQLLIILTVVAFWTALIAIYATNYHLYTDYLWMLRLGEYRTPEQKQWQEQIVDEYQNDTLNHEKKVILISLCGVVWDKFYQDTLNDEYQQKIISQEIYSLRYEIPSYESIFGNRHILTGYKEKSFENIFNLVEHSKSELKTSALFYWENFATKVLHYDTKISNLKNYYADKTLKSEYLSANLNQALKFLDIQNADFAEQYTNPNINFSFWFDFLADNAGHYRYSLNSNFVTTIYEAYFETFDDLFTKYANDPDTLVIYVADHGRDADGLQHNVWDRSSYHSFMISNHNLNQIIDRVVVNFLDIKEIAYKFLKAS</sequence>
<organism evidence="2 3">
    <name type="scientific">Spiroplasma clarkii</name>
    <dbReference type="NCBI Taxonomy" id="2139"/>
    <lineage>
        <taxon>Bacteria</taxon>
        <taxon>Bacillati</taxon>
        <taxon>Mycoplasmatota</taxon>
        <taxon>Mollicutes</taxon>
        <taxon>Entomoplasmatales</taxon>
        <taxon>Spiroplasmataceae</taxon>
        <taxon>Spiroplasma</taxon>
    </lineage>
</organism>
<dbReference type="EMBL" id="CP024870">
    <property type="protein sequence ID" value="ATX71476.1"/>
    <property type="molecule type" value="Genomic_DNA"/>
</dbReference>
<name>A0A2K8KQ74_9MOLU</name>
<dbReference type="SUPFAM" id="SSF53649">
    <property type="entry name" value="Alkaline phosphatase-like"/>
    <property type="match status" value="1"/>
</dbReference>
<keyword evidence="1" id="KW-0812">Transmembrane</keyword>
<proteinExistence type="predicted"/>
<dbReference type="RefSeq" id="WP_100255008.1">
    <property type="nucleotide sequence ID" value="NZ_CP024870.1"/>
</dbReference>